<dbReference type="InterPro" id="IPR016181">
    <property type="entry name" value="Acyl_CoA_acyltransferase"/>
</dbReference>
<dbReference type="PROSITE" id="PS51186">
    <property type="entry name" value="GNAT"/>
    <property type="match status" value="1"/>
</dbReference>
<accession>R9PUC0</accession>
<comment type="caution">
    <text evidence="2">The sequence shown here is derived from an EMBL/GenBank/DDBJ whole genome shotgun (WGS) entry which is preliminary data.</text>
</comment>
<dbReference type="Pfam" id="PF13302">
    <property type="entry name" value="Acetyltransf_3"/>
    <property type="match status" value="1"/>
</dbReference>
<dbReference type="Proteomes" id="UP000014461">
    <property type="component" value="Unassembled WGS sequence"/>
</dbReference>
<dbReference type="InterPro" id="IPR051531">
    <property type="entry name" value="N-acetyltransferase"/>
</dbReference>
<dbReference type="RefSeq" id="WP_016403673.1">
    <property type="nucleotide sequence ID" value="NZ_BARX01000037.1"/>
</dbReference>
<feature type="domain" description="N-acetyltransferase" evidence="1">
    <location>
        <begin position="37"/>
        <end position="176"/>
    </location>
</feature>
<evidence type="ECO:0000313" key="2">
    <source>
        <dbReference type="EMBL" id="GAD03906.1"/>
    </source>
</evidence>
<protein>
    <recommendedName>
        <fullName evidence="1">N-acetyltransferase domain-containing protein</fullName>
    </recommendedName>
</protein>
<reference evidence="2" key="1">
    <citation type="journal article" date="2013" name="Genome Announc.">
        <title>Draft Genome Sequence of Agarivorans albus Strain MKT 106T, an Agarolytic Marine Bacterium.</title>
        <authorList>
            <person name="Yasuike M."/>
            <person name="Nakamura Y."/>
            <person name="Kai W."/>
            <person name="Fujiwara A."/>
            <person name="Fukui Y."/>
            <person name="Satomi M."/>
            <person name="Sano M."/>
        </authorList>
    </citation>
    <scope>NUCLEOTIDE SEQUENCE [LARGE SCALE GENOMIC DNA]</scope>
</reference>
<evidence type="ECO:0000259" key="1">
    <source>
        <dbReference type="PROSITE" id="PS51186"/>
    </source>
</evidence>
<sequence>MKVYSESIFTTERLKVSKLYHKHAIKQETCLLPRIVELLRPAVVEALPPYFQQINNEKDALRWLNTVCSESQLFAVSFKDQALLIGFLFVHEQSKSTVHIGYLLGEAYWRQGIASELLSGFIDWAKQHTSYHCLVAGLDGDNQASKRLLLKLGFSLQATSDANTQIYHYNFHLDLA</sequence>
<dbReference type="PANTHER" id="PTHR43792">
    <property type="entry name" value="GNAT FAMILY, PUTATIVE (AFU_ORTHOLOGUE AFUA_3G00765)-RELATED-RELATED"/>
    <property type="match status" value="1"/>
</dbReference>
<dbReference type="AlphaFoldDB" id="R9PUC0"/>
<dbReference type="GO" id="GO:0016747">
    <property type="term" value="F:acyltransferase activity, transferring groups other than amino-acyl groups"/>
    <property type="evidence" value="ECO:0007669"/>
    <property type="project" value="InterPro"/>
</dbReference>
<dbReference type="InterPro" id="IPR000182">
    <property type="entry name" value="GNAT_dom"/>
</dbReference>
<proteinExistence type="predicted"/>
<dbReference type="Gene3D" id="3.40.630.30">
    <property type="match status" value="1"/>
</dbReference>
<organism evidence="2 3">
    <name type="scientific">Agarivorans albus MKT 106</name>
    <dbReference type="NCBI Taxonomy" id="1331007"/>
    <lineage>
        <taxon>Bacteria</taxon>
        <taxon>Pseudomonadati</taxon>
        <taxon>Pseudomonadota</taxon>
        <taxon>Gammaproteobacteria</taxon>
        <taxon>Alteromonadales</taxon>
        <taxon>Alteromonadaceae</taxon>
        <taxon>Agarivorans</taxon>
    </lineage>
</organism>
<keyword evidence="3" id="KW-1185">Reference proteome</keyword>
<gene>
    <name evidence="2" type="ORF">AALB_3986</name>
</gene>
<dbReference type="STRING" id="1331007.AALB_3986"/>
<dbReference type="EMBL" id="BARX01000037">
    <property type="protein sequence ID" value="GAD03906.1"/>
    <property type="molecule type" value="Genomic_DNA"/>
</dbReference>
<dbReference type="CDD" id="cd04301">
    <property type="entry name" value="NAT_SF"/>
    <property type="match status" value="1"/>
</dbReference>
<evidence type="ECO:0000313" key="3">
    <source>
        <dbReference type="Proteomes" id="UP000014461"/>
    </source>
</evidence>
<name>R9PUC0_AGAAL</name>
<dbReference type="SUPFAM" id="SSF55729">
    <property type="entry name" value="Acyl-CoA N-acyltransferases (Nat)"/>
    <property type="match status" value="1"/>
</dbReference>